<accession>A0AAD4MQR3</accession>
<keyword evidence="2" id="KW-1185">Reference proteome</keyword>
<evidence type="ECO:0000313" key="1">
    <source>
        <dbReference type="EMBL" id="KAI1700759.1"/>
    </source>
</evidence>
<evidence type="ECO:0000313" key="2">
    <source>
        <dbReference type="Proteomes" id="UP001201812"/>
    </source>
</evidence>
<dbReference type="Gene3D" id="3.90.550.10">
    <property type="entry name" value="Spore Coat Polysaccharide Biosynthesis Protein SpsA, Chain A"/>
    <property type="match status" value="1"/>
</dbReference>
<protein>
    <submittedName>
        <fullName evidence="1">Uncharacterized protein</fullName>
    </submittedName>
</protein>
<comment type="caution">
    <text evidence="1">The sequence shown here is derived from an EMBL/GenBank/DDBJ whole genome shotgun (WGS) entry which is preliminary data.</text>
</comment>
<name>A0AAD4MQR3_9BILA</name>
<dbReference type="AlphaFoldDB" id="A0AAD4MQR3"/>
<dbReference type="Pfam" id="PF03314">
    <property type="entry name" value="DUF273"/>
    <property type="match status" value="1"/>
</dbReference>
<reference evidence="1" key="1">
    <citation type="submission" date="2022-01" db="EMBL/GenBank/DDBJ databases">
        <title>Genome Sequence Resource for Two Populations of Ditylenchus destructor, the Migratory Endoparasitic Phytonematode.</title>
        <authorList>
            <person name="Zhang H."/>
            <person name="Lin R."/>
            <person name="Xie B."/>
        </authorList>
    </citation>
    <scope>NUCLEOTIDE SEQUENCE</scope>
    <source>
        <strain evidence="1">BazhouSP</strain>
    </source>
</reference>
<proteinExistence type="predicted"/>
<dbReference type="InterPro" id="IPR029044">
    <property type="entry name" value="Nucleotide-diphossugar_trans"/>
</dbReference>
<organism evidence="1 2">
    <name type="scientific">Ditylenchus destructor</name>
    <dbReference type="NCBI Taxonomy" id="166010"/>
    <lineage>
        <taxon>Eukaryota</taxon>
        <taxon>Metazoa</taxon>
        <taxon>Ecdysozoa</taxon>
        <taxon>Nematoda</taxon>
        <taxon>Chromadorea</taxon>
        <taxon>Rhabditida</taxon>
        <taxon>Tylenchina</taxon>
        <taxon>Tylenchomorpha</taxon>
        <taxon>Sphaerularioidea</taxon>
        <taxon>Anguinidae</taxon>
        <taxon>Anguininae</taxon>
        <taxon>Ditylenchus</taxon>
    </lineage>
</organism>
<dbReference type="PANTHER" id="PTHR31562">
    <property type="entry name" value="PROTEIN CBG18972"/>
    <property type="match status" value="1"/>
</dbReference>
<dbReference type="InterPro" id="IPR004988">
    <property type="entry name" value="DUF273"/>
</dbReference>
<gene>
    <name evidence="1" type="ORF">DdX_16508</name>
</gene>
<dbReference type="Proteomes" id="UP001201812">
    <property type="component" value="Unassembled WGS sequence"/>
</dbReference>
<sequence length="177" mass="20804">MLVLDADTGVVNPNHCIEEWIDDRVDLIFYERFFNWEIASGNYLVRNTEFAREFLMKWANWQYMQPQNWNGADNGVLQAHGWVRDGFITSDGWCEREINIDGWSSPFTKMFNTTECGREYSGWHWRNEKRLGADAIRIQLSNFERSSGRTYPPEARVHAYLSEPDVGECYPNCDKDT</sequence>
<dbReference type="PANTHER" id="PTHR31562:SF8">
    <property type="entry name" value="ALPHA-1,6-MANNOSYLTRANSFERASE"/>
    <property type="match status" value="1"/>
</dbReference>
<dbReference type="EMBL" id="JAKKPZ010000135">
    <property type="protein sequence ID" value="KAI1700759.1"/>
    <property type="molecule type" value="Genomic_DNA"/>
</dbReference>